<dbReference type="HOGENOM" id="CLU_3380179_0_0_10"/>
<evidence type="ECO:0000313" key="1">
    <source>
        <dbReference type="EMBL" id="CBK64052.1"/>
    </source>
</evidence>
<dbReference type="EMBL" id="FP929032">
    <property type="protein sequence ID" value="CBK64052.1"/>
    <property type="molecule type" value="Genomic_DNA"/>
</dbReference>
<sequence>MRRFSIGGNELARDMLEDTDEQADALLLLNYKR</sequence>
<keyword evidence="2" id="KW-1185">Reference proteome</keyword>
<dbReference type="KEGG" id="ash:AL1_16530"/>
<protein>
    <submittedName>
        <fullName evidence="1">Uncharacterized protein</fullName>
    </submittedName>
</protein>
<gene>
    <name evidence="1" type="ORF">AL1_16530</name>
</gene>
<reference evidence="1 2" key="1">
    <citation type="submission" date="2010-03" db="EMBL/GenBank/DDBJ databases">
        <title>The genome sequence of Alistipes shahii WAL 8301.</title>
        <authorList>
            <consortium name="metaHIT consortium -- http://www.metahit.eu/"/>
            <person name="Pajon A."/>
            <person name="Turner K."/>
            <person name="Parkhill J."/>
        </authorList>
    </citation>
    <scope>NUCLEOTIDE SEQUENCE [LARGE SCALE GENOMIC DNA]</scope>
    <source>
        <strain evidence="1 2">WAL 8301</strain>
    </source>
</reference>
<dbReference type="AlphaFoldDB" id="D4IM90"/>
<organism evidence="1 2">
    <name type="scientific">Alistipes shahii WAL 8301</name>
    <dbReference type="NCBI Taxonomy" id="717959"/>
    <lineage>
        <taxon>Bacteria</taxon>
        <taxon>Pseudomonadati</taxon>
        <taxon>Bacteroidota</taxon>
        <taxon>Bacteroidia</taxon>
        <taxon>Bacteroidales</taxon>
        <taxon>Rikenellaceae</taxon>
        <taxon>Alistipes</taxon>
    </lineage>
</organism>
<dbReference type="Proteomes" id="UP000008794">
    <property type="component" value="Chromosome"/>
</dbReference>
<proteinExistence type="predicted"/>
<name>D4IM90_9BACT</name>
<reference evidence="1 2" key="2">
    <citation type="submission" date="2010-03" db="EMBL/GenBank/DDBJ databases">
        <authorList>
            <person name="Pajon A."/>
        </authorList>
    </citation>
    <scope>NUCLEOTIDE SEQUENCE [LARGE SCALE GENOMIC DNA]</scope>
    <source>
        <strain evidence="1 2">WAL 8301</strain>
    </source>
</reference>
<accession>D4IM90</accession>
<evidence type="ECO:0000313" key="2">
    <source>
        <dbReference type="Proteomes" id="UP000008794"/>
    </source>
</evidence>